<dbReference type="Pfam" id="PF11797">
    <property type="entry name" value="WxLIP_HBD"/>
    <property type="match status" value="1"/>
</dbReference>
<dbReference type="InterPro" id="IPR021759">
    <property type="entry name" value="WxLIP_HBD"/>
</dbReference>
<keyword evidence="5" id="KW-1185">Reference proteome</keyword>
<evidence type="ECO:0000256" key="1">
    <source>
        <dbReference type="SAM" id="Phobius"/>
    </source>
</evidence>
<feature type="domain" description="WxL Interacting Protein peptidoglycan binding" evidence="2">
    <location>
        <begin position="15"/>
        <end position="134"/>
    </location>
</feature>
<dbReference type="STRING" id="319970.RV00_GL002188"/>
<dbReference type="EMBL" id="JXKM01000004">
    <property type="protein sequence ID" value="OJG36044.1"/>
    <property type="molecule type" value="Genomic_DNA"/>
</dbReference>
<dbReference type="Proteomes" id="UP000183700">
    <property type="component" value="Unassembled WGS sequence"/>
</dbReference>
<evidence type="ECO:0000313" key="4">
    <source>
        <dbReference type="EMBL" id="OJG36044.1"/>
    </source>
</evidence>
<keyword evidence="1" id="KW-0472">Membrane</keyword>
<accession>A0A1L8SW18</accession>
<evidence type="ECO:0000259" key="2">
    <source>
        <dbReference type="Pfam" id="PF06030"/>
    </source>
</evidence>
<organism evidence="4 5">
    <name type="scientific">Enterococcus devriesei</name>
    <dbReference type="NCBI Taxonomy" id="319970"/>
    <lineage>
        <taxon>Bacteria</taxon>
        <taxon>Bacillati</taxon>
        <taxon>Bacillota</taxon>
        <taxon>Bacilli</taxon>
        <taxon>Lactobacillales</taxon>
        <taxon>Enterococcaceae</taxon>
        <taxon>Enterococcus</taxon>
    </lineage>
</organism>
<keyword evidence="1" id="KW-0812">Transmembrane</keyword>
<feature type="transmembrane region" description="Helical" evidence="1">
    <location>
        <begin position="316"/>
        <end position="336"/>
    </location>
</feature>
<dbReference type="AlphaFoldDB" id="A0A1L8SW18"/>
<evidence type="ECO:0000259" key="3">
    <source>
        <dbReference type="Pfam" id="PF11797"/>
    </source>
</evidence>
<comment type="caution">
    <text evidence="4">The sequence shown here is derived from an EMBL/GenBank/DDBJ whole genome shotgun (WGS) entry which is preliminary data.</text>
</comment>
<reference evidence="4 5" key="1">
    <citation type="submission" date="2014-12" db="EMBL/GenBank/DDBJ databases">
        <title>Draft genome sequences of 29 type strains of Enterococci.</title>
        <authorList>
            <person name="Zhong Z."/>
            <person name="Sun Z."/>
            <person name="Liu W."/>
            <person name="Zhang W."/>
            <person name="Zhang H."/>
        </authorList>
    </citation>
    <scope>NUCLEOTIDE SEQUENCE [LARGE SCALE GENOMIC DNA]</scope>
    <source>
        <strain evidence="4 5">DSM 22802</strain>
    </source>
</reference>
<feature type="domain" description="WxL Interacting Protein host binding" evidence="3">
    <location>
        <begin position="147"/>
        <end position="300"/>
    </location>
</feature>
<dbReference type="InterPro" id="IPR010317">
    <property type="entry name" value="WxLIP_PGBD"/>
</dbReference>
<evidence type="ECO:0000313" key="5">
    <source>
        <dbReference type="Proteomes" id="UP000183700"/>
    </source>
</evidence>
<dbReference type="Pfam" id="PF06030">
    <property type="entry name" value="WxLIP_PGBD"/>
    <property type="match status" value="1"/>
</dbReference>
<sequence length="350" mass="39086">MCLVGDKSAAAEFHFSVLPQIPENQIDATNSYFDLLLQPDQRQDLGVVLRNDTDKPVVVEVGVASATTNSNGVVEYSQNAIKKDDSLIYDLKKLVEAPSEVTIPPHTDIKYALTVHMPNTSFSGILAGGLTFKEKRSETTNRQRSNQKGLAIENEYSYVVALLMRQHEEELAPDLKLIKASAGQVNARNVIQANLQNPKASYLNQLVCQTTITKLNSKKKSYRNTQADLQMAPNSNFNLTIPIEEALDSGKYVIRVEAYSNQAESGDFSLKNNDKTENYHYHWSLQKEFDVKAEEASKLNASDVTIKESDDAFFDYLLAGLLFLVGVLLGLILLLGRQRRSITSERHSRK</sequence>
<protein>
    <submittedName>
        <fullName evidence="4">LPXTG-domain-containing protein cell wall anchor domain</fullName>
    </submittedName>
</protein>
<gene>
    <name evidence="4" type="ORF">RV00_GL002188</name>
</gene>
<name>A0A1L8SW18_9ENTE</name>
<dbReference type="RefSeq" id="WP_143141776.1">
    <property type="nucleotide sequence ID" value="NZ_JBHLVS010000013.1"/>
</dbReference>
<dbReference type="OrthoDB" id="2148359at2"/>
<proteinExistence type="predicted"/>
<keyword evidence="1" id="KW-1133">Transmembrane helix</keyword>